<dbReference type="EMBL" id="JAUSRR010000005">
    <property type="protein sequence ID" value="MDP9924113.1"/>
    <property type="molecule type" value="Genomic_DNA"/>
</dbReference>
<dbReference type="RefSeq" id="WP_062477071.1">
    <property type="nucleotide sequence ID" value="NZ_BKDH01000001.1"/>
</dbReference>
<gene>
    <name evidence="2" type="ORF">CKY39_07230</name>
    <name evidence="3" type="ORF">J2W25_003145</name>
</gene>
<dbReference type="KEGG" id="vbo:CKY39_07230"/>
<sequence length="127" mass="13133">MLHPIFSTVLGHPELIADHIANYAALVRQESAVAGRGLVARLVAGVLAVATAVLALGLIGVAVLLGVLHGSFHWVLVAVPAVAVVIAAICTWIATRPSPNYGFDDLRAQLAADLDALHAAGARHEQP</sequence>
<protein>
    <recommendedName>
        <fullName evidence="5">Phage holin family protein</fullName>
    </recommendedName>
</protein>
<evidence type="ECO:0000313" key="4">
    <source>
        <dbReference type="Proteomes" id="UP000217154"/>
    </source>
</evidence>
<evidence type="ECO:0008006" key="5">
    <source>
        <dbReference type="Google" id="ProtNLM"/>
    </source>
</evidence>
<dbReference type="GeneID" id="82270127"/>
<dbReference type="OrthoDB" id="9154735at2"/>
<dbReference type="AlphaFoldDB" id="A0A1E7U2E3"/>
<name>A0A1E7U2E3_9BURK</name>
<dbReference type="Proteomes" id="UP000217154">
    <property type="component" value="Chromosome"/>
</dbReference>
<dbReference type="Proteomes" id="UP001244295">
    <property type="component" value="Unassembled WGS sequence"/>
</dbReference>
<evidence type="ECO:0000313" key="2">
    <source>
        <dbReference type="EMBL" id="ATA53025.1"/>
    </source>
</evidence>
<keyword evidence="1" id="KW-0472">Membrane</keyword>
<dbReference type="STRING" id="436515.GCA_001752345_00701"/>
<reference evidence="2 4" key="1">
    <citation type="submission" date="2017-09" db="EMBL/GenBank/DDBJ databases">
        <title>The diverse metabolic capabilities of V. boronicumulans make it an excellent choice for continued studies on novel biodegradation.</title>
        <authorList>
            <person name="Sun S."/>
        </authorList>
    </citation>
    <scope>NUCLEOTIDE SEQUENCE [LARGE SCALE GENOMIC DNA]</scope>
    <source>
        <strain evidence="2 4">J1</strain>
    </source>
</reference>
<organism evidence="2 4">
    <name type="scientific">Variovorax boronicumulans</name>
    <dbReference type="NCBI Taxonomy" id="436515"/>
    <lineage>
        <taxon>Bacteria</taxon>
        <taxon>Pseudomonadati</taxon>
        <taxon>Pseudomonadota</taxon>
        <taxon>Betaproteobacteria</taxon>
        <taxon>Burkholderiales</taxon>
        <taxon>Comamonadaceae</taxon>
        <taxon>Variovorax</taxon>
    </lineage>
</organism>
<reference evidence="3" key="2">
    <citation type="submission" date="2023-07" db="EMBL/GenBank/DDBJ databases">
        <title>Sorghum-associated microbial communities from plants grown in Nebraska, USA.</title>
        <authorList>
            <person name="Schachtman D."/>
        </authorList>
    </citation>
    <scope>NUCLEOTIDE SEQUENCE</scope>
    <source>
        <strain evidence="3">DS2795</strain>
    </source>
</reference>
<proteinExistence type="predicted"/>
<feature type="transmembrane region" description="Helical" evidence="1">
    <location>
        <begin position="38"/>
        <end position="65"/>
    </location>
</feature>
<evidence type="ECO:0000313" key="3">
    <source>
        <dbReference type="EMBL" id="MDP9924113.1"/>
    </source>
</evidence>
<keyword evidence="1" id="KW-1133">Transmembrane helix</keyword>
<feature type="transmembrane region" description="Helical" evidence="1">
    <location>
        <begin position="71"/>
        <end position="94"/>
    </location>
</feature>
<evidence type="ECO:0000256" key="1">
    <source>
        <dbReference type="SAM" id="Phobius"/>
    </source>
</evidence>
<accession>A0A1E7U2E3</accession>
<keyword evidence="1" id="KW-0812">Transmembrane</keyword>
<dbReference type="EMBL" id="CP023284">
    <property type="protein sequence ID" value="ATA53025.1"/>
    <property type="molecule type" value="Genomic_DNA"/>
</dbReference>